<dbReference type="eggNOG" id="ENOG502QQXX">
    <property type="taxonomic scope" value="Eukaryota"/>
</dbReference>
<feature type="compositionally biased region" description="Basic residues" evidence="3">
    <location>
        <begin position="43"/>
        <end position="61"/>
    </location>
</feature>
<dbReference type="HOGENOM" id="CLU_006632_1_1_1"/>
<dbReference type="SUPFAM" id="SSF57701">
    <property type="entry name" value="Zn2/Cys6 DNA-binding domain"/>
    <property type="match status" value="1"/>
</dbReference>
<dbReference type="PROSITE" id="PS50048">
    <property type="entry name" value="ZN2_CY6_FUNGAL_2"/>
    <property type="match status" value="1"/>
</dbReference>
<dbReference type="Proteomes" id="UP000012174">
    <property type="component" value="Unassembled WGS sequence"/>
</dbReference>
<dbReference type="PROSITE" id="PS00463">
    <property type="entry name" value="ZN2_CY6_FUNGAL_1"/>
    <property type="match status" value="1"/>
</dbReference>
<evidence type="ECO:0000256" key="1">
    <source>
        <dbReference type="ARBA" id="ARBA00022723"/>
    </source>
</evidence>
<dbReference type="KEGG" id="ela:UCREL1_11216"/>
<evidence type="ECO:0000256" key="3">
    <source>
        <dbReference type="SAM" id="MobiDB-lite"/>
    </source>
</evidence>
<feature type="domain" description="Zn(2)-C6 fungal-type" evidence="4">
    <location>
        <begin position="7"/>
        <end position="39"/>
    </location>
</feature>
<keyword evidence="1" id="KW-0479">Metal-binding</keyword>
<dbReference type="GO" id="GO:0008270">
    <property type="term" value="F:zinc ion binding"/>
    <property type="evidence" value="ECO:0007669"/>
    <property type="project" value="InterPro"/>
</dbReference>
<evidence type="ECO:0000259" key="4">
    <source>
        <dbReference type="PROSITE" id="PS50048"/>
    </source>
</evidence>
<dbReference type="PANTHER" id="PTHR31668">
    <property type="entry name" value="GLUCOSE TRANSPORT TRANSCRIPTION REGULATOR RGT1-RELATED-RELATED"/>
    <property type="match status" value="1"/>
</dbReference>
<feature type="region of interest" description="Disordered" evidence="3">
    <location>
        <begin position="82"/>
        <end position="121"/>
    </location>
</feature>
<dbReference type="GO" id="GO:0000981">
    <property type="term" value="F:DNA-binding transcription factor activity, RNA polymerase II-specific"/>
    <property type="evidence" value="ECO:0007669"/>
    <property type="project" value="InterPro"/>
</dbReference>
<dbReference type="InterPro" id="IPR007219">
    <property type="entry name" value="XnlR_reg_dom"/>
</dbReference>
<accession>M7S6Z8</accession>
<evidence type="ECO:0000313" key="5">
    <source>
        <dbReference type="EMBL" id="EMR61854.1"/>
    </source>
</evidence>
<dbReference type="GO" id="GO:0003677">
    <property type="term" value="F:DNA binding"/>
    <property type="evidence" value="ECO:0007669"/>
    <property type="project" value="InterPro"/>
</dbReference>
<dbReference type="SMART" id="SM00066">
    <property type="entry name" value="GAL4"/>
    <property type="match status" value="1"/>
</dbReference>
<proteinExistence type="predicted"/>
<dbReference type="OrthoDB" id="2264294at2759"/>
<protein>
    <submittedName>
        <fullName evidence="5">Putative transcriptional activator protein dal81 protein</fullName>
    </submittedName>
</protein>
<gene>
    <name evidence="5" type="ORF">UCREL1_11216</name>
</gene>
<dbReference type="STRING" id="1287681.M7S6Z8"/>
<keyword evidence="6" id="KW-1185">Reference proteome</keyword>
<dbReference type="OMA" id="YLIALDW"/>
<dbReference type="InterPro" id="IPR050797">
    <property type="entry name" value="Carb_Metab_Trans_Reg"/>
</dbReference>
<dbReference type="GO" id="GO:0006351">
    <property type="term" value="P:DNA-templated transcription"/>
    <property type="evidence" value="ECO:0007669"/>
    <property type="project" value="InterPro"/>
</dbReference>
<dbReference type="GO" id="GO:0001080">
    <property type="term" value="P:nitrogen catabolite activation of transcription from RNA polymerase II promoter"/>
    <property type="evidence" value="ECO:0007669"/>
    <property type="project" value="TreeGrafter"/>
</dbReference>
<dbReference type="CDD" id="cd12148">
    <property type="entry name" value="fungal_TF_MHR"/>
    <property type="match status" value="1"/>
</dbReference>
<dbReference type="Pfam" id="PF04082">
    <property type="entry name" value="Fungal_trans"/>
    <property type="match status" value="1"/>
</dbReference>
<keyword evidence="2" id="KW-0539">Nucleus</keyword>
<organism evidence="5 6">
    <name type="scientific">Eutypa lata (strain UCR-EL1)</name>
    <name type="common">Grapevine dieback disease fungus</name>
    <name type="synonym">Eutypa armeniacae</name>
    <dbReference type="NCBI Taxonomy" id="1287681"/>
    <lineage>
        <taxon>Eukaryota</taxon>
        <taxon>Fungi</taxon>
        <taxon>Dikarya</taxon>
        <taxon>Ascomycota</taxon>
        <taxon>Pezizomycotina</taxon>
        <taxon>Sordariomycetes</taxon>
        <taxon>Xylariomycetidae</taxon>
        <taxon>Xylariales</taxon>
        <taxon>Diatrypaceae</taxon>
        <taxon>Eutypa</taxon>
    </lineage>
</organism>
<dbReference type="PANTHER" id="PTHR31668:SF4">
    <property type="entry name" value="TRANSCRIPTIONAL ACTIVATOR PROTEIN DAL81"/>
    <property type="match status" value="1"/>
</dbReference>
<reference evidence="6" key="1">
    <citation type="journal article" date="2013" name="Genome Announc.">
        <title>Draft genome sequence of the grapevine dieback fungus Eutypa lata UCR-EL1.</title>
        <authorList>
            <person name="Blanco-Ulate B."/>
            <person name="Rolshausen P.E."/>
            <person name="Cantu D."/>
        </authorList>
    </citation>
    <scope>NUCLEOTIDE SEQUENCE [LARGE SCALE GENOMIC DNA]</scope>
    <source>
        <strain evidence="6">UCR-EL1</strain>
    </source>
</reference>
<dbReference type="InterPro" id="IPR036864">
    <property type="entry name" value="Zn2-C6_fun-type_DNA-bd_sf"/>
</dbReference>
<feature type="region of interest" description="Disordered" evidence="3">
    <location>
        <begin position="43"/>
        <end position="66"/>
    </location>
</feature>
<dbReference type="CDD" id="cd00067">
    <property type="entry name" value="GAL4"/>
    <property type="match status" value="1"/>
</dbReference>
<dbReference type="InterPro" id="IPR001138">
    <property type="entry name" value="Zn2Cys6_DnaBD"/>
</dbReference>
<feature type="region of interest" description="Disordered" evidence="3">
    <location>
        <begin position="339"/>
        <end position="358"/>
    </location>
</feature>
<dbReference type="GO" id="GO:0005634">
    <property type="term" value="C:nucleus"/>
    <property type="evidence" value="ECO:0007669"/>
    <property type="project" value="TreeGrafter"/>
</dbReference>
<sequence>MSSRSRACDTCHLRKTRCVREDGKERCVLCTFHDLNCTFARRPTPRRHQQRQRRAHGHGHRQQQEAEENLLTPVQTFDAVQAQSHQTQEFEVPDRQQVSPVLSQAETSTTASHPNEQVRISTPPAAAYPSILKDTLGLDPTTHAEYVGSTDYRDPILLDLRCSDSVRRINDRTLFLIHPDEHTTSEARRIADVDSVEAAVHPVGHILVDLYFRFVHPSFPILHKDVFIAKHQISHRHFAPSLLTAVYLLALDWQLHDSLLASGGIQRRPDAAALERLAEATLEEDMRRPKLEWEIGLRRRLGWALYMQDLWAAFVYGRPLLLHNDDWDVRPCSSSDFPEYAKEEEDSATTTTTTTTTGSVPASTGWLLFLRHIELSHILREIMCKYYTTAATRRDGSLDNMGVVAAVDLAKPIIARLRQWQATLPDELSFTASASQPRRPLCASASLHLAYHAVIIALYRALVRLLTPGDPTPPSLHAAVRTAARDKVQAAVELLGSMQPEHTAAFWGSAASHQVAMIGGFAGLLWATAETAEEMAWCAARVEDLKWALKVRGAGAPFARQALRLLEREIGGLTVDYMKGPGVLDEREWVMEQDHASVR</sequence>
<dbReference type="EMBL" id="KB707533">
    <property type="protein sequence ID" value="EMR61854.1"/>
    <property type="molecule type" value="Genomic_DNA"/>
</dbReference>
<dbReference type="AlphaFoldDB" id="M7S6Z8"/>
<evidence type="ECO:0000313" key="6">
    <source>
        <dbReference type="Proteomes" id="UP000012174"/>
    </source>
</evidence>
<feature type="compositionally biased region" description="Polar residues" evidence="3">
    <location>
        <begin position="96"/>
        <end position="120"/>
    </location>
</feature>
<dbReference type="Pfam" id="PF00172">
    <property type="entry name" value="Zn_clus"/>
    <property type="match status" value="1"/>
</dbReference>
<dbReference type="Gene3D" id="4.10.240.10">
    <property type="entry name" value="Zn(2)-C6 fungal-type DNA-binding domain"/>
    <property type="match status" value="1"/>
</dbReference>
<evidence type="ECO:0000256" key="2">
    <source>
        <dbReference type="ARBA" id="ARBA00023242"/>
    </source>
</evidence>
<name>M7S6Z8_EUTLA</name>